<keyword evidence="1" id="KW-1133">Transmembrane helix</keyword>
<evidence type="ECO:0000256" key="1">
    <source>
        <dbReference type="SAM" id="Phobius"/>
    </source>
</evidence>
<sequence>MLRNLLIPGIISGIIAGALLTLVQQFNVIPLILEAETYEVKSEQHSHTTDTHEHGATDTNVAQVEWSPHDGNERTLFTLMTNIILGIGFSLLLVSLMTASKFSGWRSGMFWGLAGFCVFFLAPSLGQPPELPGAVQATLEHRQLWWAATVASTAIGLGLLFLNPATTFRIFGVVFIIAPHFFTNSVSITEISSVPEELIRSFIITTSFANILFWLVIGTVNGFLKSHYFESLPIQEINS</sequence>
<accession>A0A3B0ZLK3</accession>
<keyword evidence="1" id="KW-0812">Transmembrane</keyword>
<keyword evidence="1" id="KW-0472">Membrane</keyword>
<gene>
    <name evidence="2" type="ORF">MNBD_GAMMA22-2210</name>
</gene>
<reference evidence="2" key="1">
    <citation type="submission" date="2018-06" db="EMBL/GenBank/DDBJ databases">
        <authorList>
            <person name="Zhirakovskaya E."/>
        </authorList>
    </citation>
    <scope>NUCLEOTIDE SEQUENCE</scope>
</reference>
<feature type="transmembrane region" description="Helical" evidence="1">
    <location>
        <begin position="170"/>
        <end position="189"/>
    </location>
</feature>
<organism evidence="2">
    <name type="scientific">hydrothermal vent metagenome</name>
    <dbReference type="NCBI Taxonomy" id="652676"/>
    <lineage>
        <taxon>unclassified sequences</taxon>
        <taxon>metagenomes</taxon>
        <taxon>ecological metagenomes</taxon>
    </lineage>
</organism>
<feature type="transmembrane region" description="Helical" evidence="1">
    <location>
        <begin position="108"/>
        <end position="125"/>
    </location>
</feature>
<feature type="transmembrane region" description="Helical" evidence="1">
    <location>
        <begin position="76"/>
        <end position="96"/>
    </location>
</feature>
<dbReference type="AlphaFoldDB" id="A0A3B0ZLK3"/>
<dbReference type="InterPro" id="IPR012666">
    <property type="entry name" value="CbtA_put"/>
</dbReference>
<dbReference type="NCBIfam" id="TIGR02458">
    <property type="entry name" value="CbtA"/>
    <property type="match status" value="1"/>
</dbReference>
<dbReference type="EMBL" id="UOFS01000014">
    <property type="protein sequence ID" value="VAW94298.1"/>
    <property type="molecule type" value="Genomic_DNA"/>
</dbReference>
<feature type="transmembrane region" description="Helical" evidence="1">
    <location>
        <begin position="145"/>
        <end position="163"/>
    </location>
</feature>
<feature type="transmembrane region" description="Helical" evidence="1">
    <location>
        <begin position="5"/>
        <end position="23"/>
    </location>
</feature>
<feature type="transmembrane region" description="Helical" evidence="1">
    <location>
        <begin position="201"/>
        <end position="224"/>
    </location>
</feature>
<evidence type="ECO:0000313" key="2">
    <source>
        <dbReference type="EMBL" id="VAW94298.1"/>
    </source>
</evidence>
<dbReference type="Pfam" id="PF09490">
    <property type="entry name" value="CbtA"/>
    <property type="match status" value="1"/>
</dbReference>
<name>A0A3B0ZLK3_9ZZZZ</name>
<protein>
    <submittedName>
        <fullName evidence="2">Predicted cobalt transporter CbtA</fullName>
    </submittedName>
</protein>
<proteinExistence type="predicted"/>